<protein>
    <submittedName>
        <fullName evidence="2">Uncharacterized protein</fullName>
    </submittedName>
</protein>
<name>X1CKI8_9ZZZZ</name>
<accession>X1CKI8</accession>
<comment type="caution">
    <text evidence="2">The sequence shown here is derived from an EMBL/GenBank/DDBJ whole genome shotgun (WGS) entry which is preliminary data.</text>
</comment>
<reference evidence="2" key="1">
    <citation type="journal article" date="2014" name="Front. Microbiol.">
        <title>High frequency of phylogenetically diverse reductive dehalogenase-homologous genes in deep subseafloor sedimentary metagenomes.</title>
        <authorList>
            <person name="Kawai M."/>
            <person name="Futagami T."/>
            <person name="Toyoda A."/>
            <person name="Takaki Y."/>
            <person name="Nishi S."/>
            <person name="Hori S."/>
            <person name="Arai W."/>
            <person name="Tsubouchi T."/>
            <person name="Morono Y."/>
            <person name="Uchiyama I."/>
            <person name="Ito T."/>
            <person name="Fujiyama A."/>
            <person name="Inagaki F."/>
            <person name="Takami H."/>
        </authorList>
    </citation>
    <scope>NUCLEOTIDE SEQUENCE</scope>
    <source>
        <strain evidence="2">Expedition CK06-06</strain>
    </source>
</reference>
<evidence type="ECO:0000313" key="2">
    <source>
        <dbReference type="EMBL" id="GAG96733.1"/>
    </source>
</evidence>
<organism evidence="2">
    <name type="scientific">marine sediment metagenome</name>
    <dbReference type="NCBI Taxonomy" id="412755"/>
    <lineage>
        <taxon>unclassified sequences</taxon>
        <taxon>metagenomes</taxon>
        <taxon>ecological metagenomes</taxon>
    </lineage>
</organism>
<sequence length="150" mass="17124">MGIHAWKLLGVQAGFHNGFTIHKIKTLSELRNTTDLALSNYMTEELMKEDDFLITLKRIMASFIPNQKVEHQVNVIQKTVKICADIPVKYSEERFEHHVKDILIAINKGIQEISGDDFEHNYLLLFLSNAIVLSFSCISFFVEAINATVN</sequence>
<keyword evidence="1" id="KW-1133">Transmembrane helix</keyword>
<proteinExistence type="predicted"/>
<evidence type="ECO:0000256" key="1">
    <source>
        <dbReference type="SAM" id="Phobius"/>
    </source>
</evidence>
<feature type="transmembrane region" description="Helical" evidence="1">
    <location>
        <begin position="122"/>
        <end position="142"/>
    </location>
</feature>
<keyword evidence="1" id="KW-0812">Transmembrane</keyword>
<keyword evidence="1" id="KW-0472">Membrane</keyword>
<dbReference type="AlphaFoldDB" id="X1CKI8"/>
<gene>
    <name evidence="2" type="ORF">S01H4_36993</name>
</gene>
<dbReference type="EMBL" id="BART01019828">
    <property type="protein sequence ID" value="GAG96733.1"/>
    <property type="molecule type" value="Genomic_DNA"/>
</dbReference>